<dbReference type="PANTHER" id="PTHR23354">
    <property type="entry name" value="NUCLEOLAR PROTEIN 7/ESTROGEN RECEPTOR COACTIVATOR-RELATED"/>
    <property type="match status" value="1"/>
</dbReference>
<dbReference type="PROSITE" id="PS51886">
    <property type="entry name" value="TLDC"/>
    <property type="match status" value="1"/>
</dbReference>
<feature type="domain" description="TLDc" evidence="2">
    <location>
        <begin position="1"/>
        <end position="237"/>
    </location>
</feature>
<dbReference type="Pfam" id="PF07534">
    <property type="entry name" value="TLD"/>
    <property type="match status" value="1"/>
</dbReference>
<evidence type="ECO:0000256" key="1">
    <source>
        <dbReference type="SAM" id="MobiDB-lite"/>
    </source>
</evidence>
<dbReference type="EMBL" id="JAINUF010000024">
    <property type="protein sequence ID" value="KAJ8333173.1"/>
    <property type="molecule type" value="Genomic_DNA"/>
</dbReference>
<dbReference type="Proteomes" id="UP001152622">
    <property type="component" value="Chromosome 24"/>
</dbReference>
<evidence type="ECO:0000313" key="4">
    <source>
        <dbReference type="Proteomes" id="UP001152622"/>
    </source>
</evidence>
<protein>
    <recommendedName>
        <fullName evidence="2">TLDc domain-containing protein</fullName>
    </recommendedName>
</protein>
<comment type="caution">
    <text evidence="3">The sequence shown here is derived from an EMBL/GenBank/DDBJ whole genome shotgun (WGS) entry which is preliminary data.</text>
</comment>
<accession>A0A9Q1E6K1</accession>
<dbReference type="PANTHER" id="PTHR23354:SF120">
    <property type="entry name" value="OXIDATION RESISTANCE PROTEIN 1-LIKE ISOFORM X1"/>
    <property type="match status" value="1"/>
</dbReference>
<feature type="region of interest" description="Disordered" evidence="1">
    <location>
        <begin position="26"/>
        <end position="62"/>
    </location>
</feature>
<dbReference type="GO" id="GO:0006357">
    <property type="term" value="P:regulation of transcription by RNA polymerase II"/>
    <property type="evidence" value="ECO:0007669"/>
    <property type="project" value="TreeGrafter"/>
</dbReference>
<dbReference type="AlphaFoldDB" id="A0A9Q1E6K1"/>
<dbReference type="SMART" id="SM00584">
    <property type="entry name" value="TLDc"/>
    <property type="match status" value="1"/>
</dbReference>
<dbReference type="GO" id="GO:0005634">
    <property type="term" value="C:nucleus"/>
    <property type="evidence" value="ECO:0007669"/>
    <property type="project" value="TreeGrafter"/>
</dbReference>
<name>A0A9Q1E6K1_SYNKA</name>
<proteinExistence type="predicted"/>
<sequence length="237" mass="26385">MHGAVGSSDELKAYLSHWRSDLCILEGREEEDGGGDDEEFVLVDEEEEQEEGAGLSHSDSQMGEDWEMISVEDGGGGGRRPQVLDRDPEGLSDILEQSRVLQPEHIKEISAELPARTVGHAWQLSYSTARHGASLKCLGSFLSHPLRLSETFYGTGETFLFTLHPSFKCFRWTGENSFFIKGDLDSFAIGGGSGHFGLWLDEALYLGRTSPCQTFNNCCLSETDDFRVMELEVWTFC</sequence>
<dbReference type="GO" id="GO:0006979">
    <property type="term" value="P:response to oxidative stress"/>
    <property type="evidence" value="ECO:0007669"/>
    <property type="project" value="TreeGrafter"/>
</dbReference>
<reference evidence="3" key="1">
    <citation type="journal article" date="2023" name="Science">
        <title>Genome structures resolve the early diversification of teleost fishes.</title>
        <authorList>
            <person name="Parey E."/>
            <person name="Louis A."/>
            <person name="Montfort J."/>
            <person name="Bouchez O."/>
            <person name="Roques C."/>
            <person name="Iampietro C."/>
            <person name="Lluch J."/>
            <person name="Castinel A."/>
            <person name="Donnadieu C."/>
            <person name="Desvignes T."/>
            <person name="Floi Bucao C."/>
            <person name="Jouanno E."/>
            <person name="Wen M."/>
            <person name="Mejri S."/>
            <person name="Dirks R."/>
            <person name="Jansen H."/>
            <person name="Henkel C."/>
            <person name="Chen W.J."/>
            <person name="Zahm M."/>
            <person name="Cabau C."/>
            <person name="Klopp C."/>
            <person name="Thompson A.W."/>
            <person name="Robinson-Rechavi M."/>
            <person name="Braasch I."/>
            <person name="Lecointre G."/>
            <person name="Bobe J."/>
            <person name="Postlethwait J.H."/>
            <person name="Berthelot C."/>
            <person name="Roest Crollius H."/>
            <person name="Guiguen Y."/>
        </authorList>
    </citation>
    <scope>NUCLEOTIDE SEQUENCE</scope>
    <source>
        <strain evidence="3">WJC10195</strain>
    </source>
</reference>
<evidence type="ECO:0000259" key="2">
    <source>
        <dbReference type="PROSITE" id="PS51886"/>
    </source>
</evidence>
<organism evidence="3 4">
    <name type="scientific">Synaphobranchus kaupii</name>
    <name type="common">Kaup's arrowtooth eel</name>
    <dbReference type="NCBI Taxonomy" id="118154"/>
    <lineage>
        <taxon>Eukaryota</taxon>
        <taxon>Metazoa</taxon>
        <taxon>Chordata</taxon>
        <taxon>Craniata</taxon>
        <taxon>Vertebrata</taxon>
        <taxon>Euteleostomi</taxon>
        <taxon>Actinopterygii</taxon>
        <taxon>Neopterygii</taxon>
        <taxon>Teleostei</taxon>
        <taxon>Anguilliformes</taxon>
        <taxon>Synaphobranchidae</taxon>
        <taxon>Synaphobranchus</taxon>
    </lineage>
</organism>
<keyword evidence="4" id="KW-1185">Reference proteome</keyword>
<evidence type="ECO:0000313" key="3">
    <source>
        <dbReference type="EMBL" id="KAJ8333173.1"/>
    </source>
</evidence>
<gene>
    <name evidence="3" type="ORF">SKAU_G00420690</name>
</gene>
<feature type="compositionally biased region" description="Acidic residues" evidence="1">
    <location>
        <begin position="28"/>
        <end position="51"/>
    </location>
</feature>
<dbReference type="InterPro" id="IPR006571">
    <property type="entry name" value="TLDc_dom"/>
</dbReference>
<dbReference type="OrthoDB" id="26679at2759"/>